<proteinExistence type="predicted"/>
<dbReference type="EMBL" id="NFZW01000001">
    <property type="protein sequence ID" value="RFA39386.1"/>
    <property type="molecule type" value="Genomic_DNA"/>
</dbReference>
<evidence type="ECO:0000313" key="2">
    <source>
        <dbReference type="EMBL" id="RFA39386.1"/>
    </source>
</evidence>
<keyword evidence="1" id="KW-1133">Transmembrane helix</keyword>
<dbReference type="AlphaFoldDB" id="A0A3E0X4C1"/>
<protein>
    <recommendedName>
        <fullName evidence="4">Phage holin</fullName>
    </recommendedName>
</protein>
<keyword evidence="1" id="KW-0472">Membrane</keyword>
<accession>A0A3E0X4C1</accession>
<evidence type="ECO:0000313" key="3">
    <source>
        <dbReference type="Proteomes" id="UP000256763"/>
    </source>
</evidence>
<keyword evidence="1" id="KW-0812">Transmembrane</keyword>
<comment type="caution">
    <text evidence="2">The sequence shown here is derived from an EMBL/GenBank/DDBJ whole genome shotgun (WGS) entry which is preliminary data.</text>
</comment>
<dbReference type="InterPro" id="IPR032637">
    <property type="entry name" value="Phage_holin-like"/>
</dbReference>
<gene>
    <name evidence="2" type="ORF">CAL65_00860</name>
</gene>
<name>A0A3E0X4C1_9GAMM</name>
<dbReference type="RefSeq" id="WP_116300657.1">
    <property type="nucleotide sequence ID" value="NZ_NFZV01000001.1"/>
</dbReference>
<evidence type="ECO:0008006" key="4">
    <source>
        <dbReference type="Google" id="ProtNLM"/>
    </source>
</evidence>
<evidence type="ECO:0000256" key="1">
    <source>
        <dbReference type="SAM" id="Phobius"/>
    </source>
</evidence>
<dbReference type="Pfam" id="PF16931">
    <property type="entry name" value="Phage_holin_8"/>
    <property type="match status" value="1"/>
</dbReference>
<keyword evidence="3" id="KW-1185">Reference proteome</keyword>
<reference evidence="3" key="1">
    <citation type="submission" date="2017-05" db="EMBL/GenBank/DDBJ databases">
        <authorList>
            <person name="Sharma S."/>
            <person name="Sidhu C."/>
            <person name="Pinnaka A.K."/>
        </authorList>
    </citation>
    <scope>NUCLEOTIDE SEQUENCE [LARGE SCALE GENOMIC DNA]</scope>
    <source>
        <strain evidence="3">AK93</strain>
    </source>
</reference>
<sequence>MAEPSTTAIASTTAGAITVASLLPGIDAGTLIGACAGATLFVMSAKDLGIATRLLYLAISLSMGYVGGPAVLGHIFDEPAISAFVFSAGVVGLGNKIIAGIDQIDINRWFRPKN</sequence>
<dbReference type="OrthoDB" id="7067196at2"/>
<feature type="transmembrane region" description="Helical" evidence="1">
    <location>
        <begin position="20"/>
        <end position="42"/>
    </location>
</feature>
<feature type="transmembrane region" description="Helical" evidence="1">
    <location>
        <begin position="54"/>
        <end position="75"/>
    </location>
</feature>
<dbReference type="Proteomes" id="UP000256763">
    <property type="component" value="Unassembled WGS sequence"/>
</dbReference>
<organism evidence="2 3">
    <name type="scientific">Alkalilimnicola ehrlichii</name>
    <dbReference type="NCBI Taxonomy" id="351052"/>
    <lineage>
        <taxon>Bacteria</taxon>
        <taxon>Pseudomonadati</taxon>
        <taxon>Pseudomonadota</taxon>
        <taxon>Gammaproteobacteria</taxon>
        <taxon>Chromatiales</taxon>
        <taxon>Ectothiorhodospiraceae</taxon>
        <taxon>Alkalilimnicola</taxon>
    </lineage>
</organism>
<feature type="transmembrane region" description="Helical" evidence="1">
    <location>
        <begin position="81"/>
        <end position="101"/>
    </location>
</feature>